<dbReference type="InterPro" id="IPR051670">
    <property type="entry name" value="TNF_chemokine_rcpt-like"/>
</dbReference>
<keyword evidence="7" id="KW-0472">Membrane</keyword>
<dbReference type="GO" id="GO:0048714">
    <property type="term" value="P:positive regulation of oligodendrocyte differentiation"/>
    <property type="evidence" value="ECO:0007669"/>
    <property type="project" value="TreeGrafter"/>
</dbReference>
<keyword evidence="1 8" id="KW-0732">Signal</keyword>
<feature type="region of interest" description="Disordered" evidence="6">
    <location>
        <begin position="304"/>
        <end position="378"/>
    </location>
</feature>
<dbReference type="CDD" id="cd10577">
    <property type="entry name" value="TNFRSF1B"/>
    <property type="match status" value="1"/>
</dbReference>
<dbReference type="GO" id="GO:0150079">
    <property type="term" value="P:negative regulation of neuroinflammatory response"/>
    <property type="evidence" value="ECO:0007669"/>
    <property type="project" value="TreeGrafter"/>
</dbReference>
<feature type="disulfide bond" evidence="5">
    <location>
        <begin position="78"/>
        <end position="93"/>
    </location>
</feature>
<dbReference type="FunFam" id="2.10.50.10:FF:000036">
    <property type="entry name" value="Tumor necrosis factor receptor superfamily member 1B"/>
    <property type="match status" value="1"/>
</dbReference>
<dbReference type="EMBL" id="JABWUV010000002">
    <property type="protein sequence ID" value="KAF6380679.1"/>
    <property type="molecule type" value="Genomic_DNA"/>
</dbReference>
<dbReference type="InterPro" id="IPR001368">
    <property type="entry name" value="TNFR/NGFR_Cys_rich_reg"/>
</dbReference>
<proteinExistence type="predicted"/>
<feature type="compositionally biased region" description="Low complexity" evidence="6">
    <location>
        <begin position="395"/>
        <end position="404"/>
    </location>
</feature>
<dbReference type="GO" id="GO:0043120">
    <property type="term" value="F:tumor necrosis factor binding"/>
    <property type="evidence" value="ECO:0007669"/>
    <property type="project" value="TreeGrafter"/>
</dbReference>
<evidence type="ECO:0000256" key="5">
    <source>
        <dbReference type="PROSITE-ProRule" id="PRU00206"/>
    </source>
</evidence>
<dbReference type="GO" id="GO:0031643">
    <property type="term" value="P:positive regulation of myelination"/>
    <property type="evidence" value="ECO:0007669"/>
    <property type="project" value="TreeGrafter"/>
</dbReference>
<feature type="domain" description="TNFR-Cys" evidence="9">
    <location>
        <begin position="77"/>
        <end position="118"/>
    </location>
</feature>
<feature type="transmembrane region" description="Helical" evidence="7">
    <location>
        <begin position="263"/>
        <end position="286"/>
    </location>
</feature>
<feature type="disulfide bond" evidence="5">
    <location>
        <begin position="143"/>
        <end position="161"/>
    </location>
</feature>
<feature type="disulfide bond" evidence="5">
    <location>
        <begin position="54"/>
        <end position="67"/>
    </location>
</feature>
<dbReference type="AlphaFoldDB" id="A0A7J8A338"/>
<feature type="repeat" description="TNFR-Cys" evidence="5">
    <location>
        <begin position="39"/>
        <end position="75"/>
    </location>
</feature>
<dbReference type="GO" id="GO:0006954">
    <property type="term" value="P:inflammatory response"/>
    <property type="evidence" value="ECO:0007669"/>
    <property type="project" value="InterPro"/>
</dbReference>
<evidence type="ECO:0000256" key="4">
    <source>
        <dbReference type="ARBA" id="ARBA00023180"/>
    </source>
</evidence>
<name>A0A7J8A338_MYOMY</name>
<evidence type="ECO:0000256" key="7">
    <source>
        <dbReference type="SAM" id="Phobius"/>
    </source>
</evidence>
<feature type="signal peptide" evidence="8">
    <location>
        <begin position="1"/>
        <end position="22"/>
    </location>
</feature>
<keyword evidence="7" id="KW-1133">Transmembrane helix</keyword>
<keyword evidence="7" id="KW-0812">Transmembrane</keyword>
<feature type="region of interest" description="Disordered" evidence="6">
    <location>
        <begin position="395"/>
        <end position="462"/>
    </location>
</feature>
<dbReference type="GO" id="GO:0097191">
    <property type="term" value="P:extrinsic apoptotic signaling pathway"/>
    <property type="evidence" value="ECO:0007669"/>
    <property type="project" value="TreeGrafter"/>
</dbReference>
<dbReference type="SMART" id="SM00208">
    <property type="entry name" value="TNFR"/>
    <property type="match status" value="4"/>
</dbReference>
<feature type="disulfide bond" evidence="5">
    <location>
        <begin position="100"/>
        <end position="118"/>
    </location>
</feature>
<keyword evidence="11" id="KW-1185">Reference proteome</keyword>
<comment type="caution">
    <text evidence="10">The sequence shown here is derived from an EMBL/GenBank/DDBJ whole genome shotgun (WGS) entry which is preliminary data.</text>
</comment>
<evidence type="ECO:0000256" key="8">
    <source>
        <dbReference type="SAM" id="SignalP"/>
    </source>
</evidence>
<dbReference type="PRINTS" id="PR01919">
    <property type="entry name" value="TNFACTORR1B"/>
</dbReference>
<gene>
    <name evidence="10" type="ORF">mMyoMyo1_019510</name>
</gene>
<dbReference type="GO" id="GO:0016020">
    <property type="term" value="C:membrane"/>
    <property type="evidence" value="ECO:0007669"/>
    <property type="project" value="InterPro"/>
</dbReference>
<dbReference type="InterPro" id="IPR033996">
    <property type="entry name" value="TNFRSF1B_N"/>
</dbReference>
<organism evidence="10 11">
    <name type="scientific">Myotis myotis</name>
    <name type="common">Greater mouse-eared bat</name>
    <name type="synonym">Vespertilio myotis</name>
    <dbReference type="NCBI Taxonomy" id="51298"/>
    <lineage>
        <taxon>Eukaryota</taxon>
        <taxon>Metazoa</taxon>
        <taxon>Chordata</taxon>
        <taxon>Craniata</taxon>
        <taxon>Vertebrata</taxon>
        <taxon>Euteleostomi</taxon>
        <taxon>Mammalia</taxon>
        <taxon>Eutheria</taxon>
        <taxon>Laurasiatheria</taxon>
        <taxon>Chiroptera</taxon>
        <taxon>Yangochiroptera</taxon>
        <taxon>Vespertilionidae</taxon>
        <taxon>Myotis</taxon>
    </lineage>
</organism>
<keyword evidence="3 5" id="KW-1015">Disulfide bond</keyword>
<feature type="domain" description="TNFR-Cys" evidence="9">
    <location>
        <begin position="119"/>
        <end position="161"/>
    </location>
</feature>
<evidence type="ECO:0000256" key="3">
    <source>
        <dbReference type="ARBA" id="ARBA00023157"/>
    </source>
</evidence>
<keyword evidence="2" id="KW-0677">Repeat</keyword>
<dbReference type="PROSITE" id="PS50050">
    <property type="entry name" value="TNFR_NGFR_2"/>
    <property type="match status" value="3"/>
</dbReference>
<dbReference type="GO" id="GO:0005031">
    <property type="term" value="F:tumor necrosis factor receptor activity"/>
    <property type="evidence" value="ECO:0007669"/>
    <property type="project" value="InterPro"/>
</dbReference>
<dbReference type="Pfam" id="PF00020">
    <property type="entry name" value="TNFR_c6"/>
    <property type="match status" value="3"/>
</dbReference>
<sequence>MAPAALWAVLAFGLQLWAAGRAVPAQVAFTPHVPEDGSSCQQKEYYDERAQMCCSMCPPGYHVQSSCTKTSDTVCAPCEDSMYTELWNWVPECLSCSSRCSSELVEAQACTQKQNRVCACRPGWYCVLKSPHRCQACAPLRKCPPGFGVFTPGTPTSNVVCAACAPGTFSDTVSSTDTCRPHRFCESTAIPGNASMDAVCTSVLPTLRVTTSLALKPQAASTKSQPMEPTPGPSTAASMSVLLPVVPSAPAEGLSTGNISLPVGLIVGVTALGLLMIGLLNCVILAQKKKKPFCLPGDTKPHLPADKAQVAPGSEQQHLLTTAPSSSSSSLESAAGASHGGTPTRNQPQAPGRDQPSGSGEARAGSGSSESSPGGHGTHVNVTCIVNVCSSSDHSSRCSSQASSTTGNADSSPSGSPKDEHVPFSKEECPVRSPRGAPETLLQSLEEKPLNLGVPDAGMKPS</sequence>
<feature type="domain" description="TNFR-Cys" evidence="9">
    <location>
        <begin position="39"/>
        <end position="75"/>
    </location>
</feature>
<dbReference type="GO" id="GO:0002724">
    <property type="term" value="P:regulation of T cell cytokine production"/>
    <property type="evidence" value="ECO:0007669"/>
    <property type="project" value="TreeGrafter"/>
</dbReference>
<keyword evidence="10" id="KW-0675">Receptor</keyword>
<dbReference type="PANTHER" id="PTHR47386:SF1">
    <property type="entry name" value="TUMOR NECROSIS FACTOR RECEPTOR SUPERFAMILY MEMBER 1B"/>
    <property type="match status" value="1"/>
</dbReference>
<dbReference type="GO" id="GO:0042129">
    <property type="term" value="P:regulation of T cell proliferation"/>
    <property type="evidence" value="ECO:0007669"/>
    <property type="project" value="TreeGrafter"/>
</dbReference>
<reference evidence="10 11" key="1">
    <citation type="journal article" date="2020" name="Nature">
        <title>Six reference-quality genomes reveal evolution of bat adaptations.</title>
        <authorList>
            <person name="Jebb D."/>
            <person name="Huang Z."/>
            <person name="Pippel M."/>
            <person name="Hughes G.M."/>
            <person name="Lavrichenko K."/>
            <person name="Devanna P."/>
            <person name="Winkler S."/>
            <person name="Jermiin L.S."/>
            <person name="Skirmuntt E.C."/>
            <person name="Katzourakis A."/>
            <person name="Burkitt-Gray L."/>
            <person name="Ray D.A."/>
            <person name="Sullivan K.A.M."/>
            <person name="Roscito J.G."/>
            <person name="Kirilenko B.M."/>
            <person name="Davalos L.M."/>
            <person name="Corthals A.P."/>
            <person name="Power M.L."/>
            <person name="Jones G."/>
            <person name="Ransome R.D."/>
            <person name="Dechmann D.K.N."/>
            <person name="Locatelli A.G."/>
            <person name="Puechmaille S.J."/>
            <person name="Fedrigo O."/>
            <person name="Jarvis E.D."/>
            <person name="Hiller M."/>
            <person name="Vernes S.C."/>
            <person name="Myers E.W."/>
            <person name="Teeling E.C."/>
        </authorList>
    </citation>
    <scope>NUCLEOTIDE SEQUENCE [LARGE SCALE GENOMIC DNA]</scope>
    <source>
        <strain evidence="10">MMyoMyo1</strain>
        <tissue evidence="10">Flight muscle</tissue>
    </source>
</reference>
<dbReference type="SUPFAM" id="SSF57586">
    <property type="entry name" value="TNF receptor-like"/>
    <property type="match status" value="2"/>
</dbReference>
<feature type="compositionally biased region" description="Polar residues" evidence="6">
    <location>
        <begin position="405"/>
        <end position="415"/>
    </location>
</feature>
<feature type="disulfide bond" evidence="5">
    <location>
        <begin position="57"/>
        <end position="75"/>
    </location>
</feature>
<dbReference type="GO" id="GO:0008630">
    <property type="term" value="P:intrinsic apoptotic signaling pathway in response to DNA damage"/>
    <property type="evidence" value="ECO:0007669"/>
    <property type="project" value="TreeGrafter"/>
</dbReference>
<dbReference type="Gene3D" id="2.10.50.10">
    <property type="entry name" value="Tumor Necrosis Factor Receptor, subunit A, domain 2"/>
    <property type="match status" value="2"/>
</dbReference>
<evidence type="ECO:0000259" key="9">
    <source>
        <dbReference type="PROSITE" id="PS50050"/>
    </source>
</evidence>
<keyword evidence="4" id="KW-0325">Glycoprotein</keyword>
<dbReference type="FunFam" id="2.10.50.10:FF:000007">
    <property type="entry name" value="TNF receptor superfamily member 14"/>
    <property type="match status" value="1"/>
</dbReference>
<evidence type="ECO:0000313" key="10">
    <source>
        <dbReference type="EMBL" id="KAF6380679.1"/>
    </source>
</evidence>
<dbReference type="VEuPathDB" id="HostDB:TNFRSF1B"/>
<evidence type="ECO:0000256" key="1">
    <source>
        <dbReference type="ARBA" id="ARBA00022729"/>
    </source>
</evidence>
<feature type="chain" id="PRO_5029779492" evidence="8">
    <location>
        <begin position="23"/>
        <end position="462"/>
    </location>
</feature>
<protein>
    <submittedName>
        <fullName evidence="10">TNF receptor superfamily member 1B</fullName>
    </submittedName>
</protein>
<evidence type="ECO:0000313" key="11">
    <source>
        <dbReference type="Proteomes" id="UP000527355"/>
    </source>
</evidence>
<evidence type="ECO:0000256" key="6">
    <source>
        <dbReference type="SAM" id="MobiDB-lite"/>
    </source>
</evidence>
<feature type="repeat" description="TNFR-Cys" evidence="5">
    <location>
        <begin position="119"/>
        <end position="161"/>
    </location>
</feature>
<dbReference type="InterPro" id="IPR020411">
    <property type="entry name" value="TNFR_1B"/>
</dbReference>
<feature type="compositionally biased region" description="Low complexity" evidence="6">
    <location>
        <begin position="323"/>
        <end position="337"/>
    </location>
</feature>
<dbReference type="PANTHER" id="PTHR47386">
    <property type="entry name" value="TUMOR NECROSIS FACTOR RECEPTOR SUPERFAMILY MEMBER 1B"/>
    <property type="match status" value="1"/>
</dbReference>
<dbReference type="GO" id="GO:0051044">
    <property type="term" value="P:positive regulation of membrane protein ectodomain proteolysis"/>
    <property type="evidence" value="ECO:0007669"/>
    <property type="project" value="TreeGrafter"/>
</dbReference>
<comment type="caution">
    <text evidence="5">Lacks conserved residue(s) required for the propagation of feature annotation.</text>
</comment>
<feature type="repeat" description="TNFR-Cys" evidence="5">
    <location>
        <begin position="77"/>
        <end position="118"/>
    </location>
</feature>
<evidence type="ECO:0000256" key="2">
    <source>
        <dbReference type="ARBA" id="ARBA00022737"/>
    </source>
</evidence>
<dbReference type="PROSITE" id="PS00652">
    <property type="entry name" value="TNFR_NGFR_1"/>
    <property type="match status" value="2"/>
</dbReference>
<feature type="compositionally biased region" description="Low complexity" evidence="6">
    <location>
        <begin position="356"/>
        <end position="373"/>
    </location>
</feature>
<accession>A0A7J8A338</accession>
<feature type="compositionally biased region" description="Basic and acidic residues" evidence="6">
    <location>
        <begin position="417"/>
        <end position="430"/>
    </location>
</feature>
<dbReference type="Proteomes" id="UP000527355">
    <property type="component" value="Unassembled WGS sequence"/>
</dbReference>